<gene>
    <name evidence="5" type="ORF">AA0535_0837</name>
</gene>
<dbReference type="Proteomes" id="UP001062776">
    <property type="component" value="Unassembled WGS sequence"/>
</dbReference>
<reference evidence="5" key="1">
    <citation type="submission" date="2013-04" db="EMBL/GenBank/DDBJ databases">
        <title>The genome sequencing project of 58 acetic acid bacteria.</title>
        <authorList>
            <person name="Okamoto-Kainuma A."/>
            <person name="Ishikawa M."/>
            <person name="Umino S."/>
            <person name="Koizumi Y."/>
            <person name="Shiwa Y."/>
            <person name="Yoshikawa H."/>
            <person name="Matsutani M."/>
            <person name="Matsushita K."/>
        </authorList>
    </citation>
    <scope>NUCLEOTIDE SEQUENCE</scope>
    <source>
        <strain evidence="5">NRIC 0535</strain>
    </source>
</reference>
<dbReference type="SUPFAM" id="SSF51735">
    <property type="entry name" value="NAD(P)-binding Rossmann-fold domains"/>
    <property type="match status" value="1"/>
</dbReference>
<dbReference type="Pfam" id="PF14833">
    <property type="entry name" value="NAD_binding_11"/>
    <property type="match status" value="1"/>
</dbReference>
<dbReference type="RefSeq" id="WP_264814627.1">
    <property type="nucleotide sequence ID" value="NZ_BAPV01000004.1"/>
</dbReference>
<organism evidence="5 6">
    <name type="scientific">Asaia krungthepensis NRIC 0535</name>
    <dbReference type="NCBI Taxonomy" id="1307925"/>
    <lineage>
        <taxon>Bacteria</taxon>
        <taxon>Pseudomonadati</taxon>
        <taxon>Pseudomonadota</taxon>
        <taxon>Alphaproteobacteria</taxon>
        <taxon>Acetobacterales</taxon>
        <taxon>Acetobacteraceae</taxon>
        <taxon>Asaia</taxon>
    </lineage>
</organism>
<accession>A0ABQ0PZV4</accession>
<evidence type="ECO:0000313" key="6">
    <source>
        <dbReference type="Proteomes" id="UP001062776"/>
    </source>
</evidence>
<dbReference type="PIRSF" id="PIRSF000103">
    <property type="entry name" value="HIBADH"/>
    <property type="match status" value="1"/>
</dbReference>
<dbReference type="InterPro" id="IPR036291">
    <property type="entry name" value="NAD(P)-bd_dom_sf"/>
</dbReference>
<dbReference type="InterPro" id="IPR013328">
    <property type="entry name" value="6PGD_dom2"/>
</dbReference>
<dbReference type="InterPro" id="IPR002204">
    <property type="entry name" value="3-OH-isobutyrate_DH-rel_CS"/>
</dbReference>
<evidence type="ECO:0000259" key="3">
    <source>
        <dbReference type="Pfam" id="PF03446"/>
    </source>
</evidence>
<dbReference type="InterPro" id="IPR006115">
    <property type="entry name" value="6PGDH_NADP-bd"/>
</dbReference>
<name>A0ABQ0PZV4_9PROT</name>
<evidence type="ECO:0000256" key="1">
    <source>
        <dbReference type="ARBA" id="ARBA00023002"/>
    </source>
</evidence>
<evidence type="ECO:0000256" key="2">
    <source>
        <dbReference type="ARBA" id="ARBA00023027"/>
    </source>
</evidence>
<dbReference type="InterPro" id="IPR029154">
    <property type="entry name" value="HIBADH-like_NADP-bd"/>
</dbReference>
<dbReference type="Pfam" id="PF03446">
    <property type="entry name" value="NAD_binding_2"/>
    <property type="match status" value="1"/>
</dbReference>
<dbReference type="PANTHER" id="PTHR43580:SF2">
    <property type="entry name" value="CYTOKINE-LIKE NUCLEAR FACTOR N-PAC"/>
    <property type="match status" value="1"/>
</dbReference>
<keyword evidence="6" id="KW-1185">Reference proteome</keyword>
<evidence type="ECO:0000259" key="4">
    <source>
        <dbReference type="Pfam" id="PF14833"/>
    </source>
</evidence>
<dbReference type="SUPFAM" id="SSF48179">
    <property type="entry name" value="6-phosphogluconate dehydrogenase C-terminal domain-like"/>
    <property type="match status" value="1"/>
</dbReference>
<comment type="caution">
    <text evidence="5">The sequence shown here is derived from an EMBL/GenBank/DDBJ whole genome shotgun (WGS) entry which is preliminary data.</text>
</comment>
<dbReference type="InterPro" id="IPR015815">
    <property type="entry name" value="HIBADH-related"/>
</dbReference>
<dbReference type="PROSITE" id="PS00895">
    <property type="entry name" value="3_HYDROXYISOBUT_DH"/>
    <property type="match status" value="1"/>
</dbReference>
<protein>
    <submittedName>
        <fullName evidence="5">Oxidoreductase</fullName>
    </submittedName>
</protein>
<feature type="domain" description="6-phosphogluconate dehydrogenase NADP-binding" evidence="3">
    <location>
        <begin position="2"/>
        <end position="161"/>
    </location>
</feature>
<evidence type="ECO:0000313" key="5">
    <source>
        <dbReference type="EMBL" id="GBQ85716.1"/>
    </source>
</evidence>
<dbReference type="Gene3D" id="1.10.1040.10">
    <property type="entry name" value="N-(1-d-carboxylethyl)-l-norvaline Dehydrogenase, domain 2"/>
    <property type="match status" value="1"/>
</dbReference>
<proteinExistence type="predicted"/>
<dbReference type="InterPro" id="IPR008927">
    <property type="entry name" value="6-PGluconate_DH-like_C_sf"/>
</dbReference>
<keyword evidence="2" id="KW-0520">NAD</keyword>
<dbReference type="EMBL" id="BAPV01000004">
    <property type="protein sequence ID" value="GBQ85716.1"/>
    <property type="molecule type" value="Genomic_DNA"/>
</dbReference>
<dbReference type="InterPro" id="IPR051265">
    <property type="entry name" value="HIBADH-related_NP60_sf"/>
</dbReference>
<dbReference type="PANTHER" id="PTHR43580">
    <property type="entry name" value="OXIDOREDUCTASE GLYR1-RELATED"/>
    <property type="match status" value="1"/>
</dbReference>
<dbReference type="Gene3D" id="3.40.50.720">
    <property type="entry name" value="NAD(P)-binding Rossmann-like Domain"/>
    <property type="match status" value="1"/>
</dbReference>
<sequence length="295" mass="32136">MDIGFVGLGAMGEAMARRLQQAGHDLTVWNRTRSKADALERVGAFVAETPADLARRCDIVFSMLFDDATTQEASFGAHGIAEGLREGGLHICCSTLSLEQARRLRDGHGERGQAYVTANVLGRPPAAQDGSLYVIAAGEAVQIERAMPLFERLGQRVFIAGSDPVQANLVKLSLNFMIYSTIEQMAEVFTLNEKLGTDPAMMFEIMTNSFYTAPVHRNYGKLMVEQDYDHPGAPVTLGLKDVAMFLAAGSEQKVPLPFASVMRDRLLASVAAGDSGRDFVVLQERVRQEAGLKPR</sequence>
<keyword evidence="1" id="KW-0560">Oxidoreductase</keyword>
<feature type="domain" description="3-hydroxyisobutyrate dehydrogenase-like NAD-binding" evidence="4">
    <location>
        <begin position="167"/>
        <end position="279"/>
    </location>
</feature>